<feature type="coiled-coil region" evidence="1">
    <location>
        <begin position="90"/>
        <end position="124"/>
    </location>
</feature>
<comment type="caution">
    <text evidence="3">The sequence shown here is derived from an EMBL/GenBank/DDBJ whole genome shotgun (WGS) entry which is preliminary data.</text>
</comment>
<gene>
    <name evidence="3" type="ORF">C8R41DRAFT_915441</name>
</gene>
<keyword evidence="4" id="KW-1185">Reference proteome</keyword>
<feature type="compositionally biased region" description="Low complexity" evidence="2">
    <location>
        <begin position="44"/>
        <end position="69"/>
    </location>
</feature>
<feature type="compositionally biased region" description="Basic residues" evidence="2">
    <location>
        <begin position="11"/>
        <end position="34"/>
    </location>
</feature>
<sequence length="124" mass="13410">MNPTHSPQKTRVTHRQKPNSKPSRHPMSLRRRTRALVPVAAGPSTATSDPSTATSDPSTATSDPSTVTSNPSTAVSDPGFSNTHSTPVILMQQARTLNLLNEKVASLEEARQLLEDELKEETLL</sequence>
<dbReference type="EMBL" id="JANVFT010000011">
    <property type="protein sequence ID" value="KAJ4499224.1"/>
    <property type="molecule type" value="Genomic_DNA"/>
</dbReference>
<organism evidence="3 4">
    <name type="scientific">Lentinula lateritia</name>
    <dbReference type="NCBI Taxonomy" id="40482"/>
    <lineage>
        <taxon>Eukaryota</taxon>
        <taxon>Fungi</taxon>
        <taxon>Dikarya</taxon>
        <taxon>Basidiomycota</taxon>
        <taxon>Agaricomycotina</taxon>
        <taxon>Agaricomycetes</taxon>
        <taxon>Agaricomycetidae</taxon>
        <taxon>Agaricales</taxon>
        <taxon>Marasmiineae</taxon>
        <taxon>Omphalotaceae</taxon>
        <taxon>Lentinula</taxon>
    </lineage>
</organism>
<feature type="region of interest" description="Disordered" evidence="2">
    <location>
        <begin position="1"/>
        <end position="87"/>
    </location>
</feature>
<reference evidence="3" key="1">
    <citation type="submission" date="2022-08" db="EMBL/GenBank/DDBJ databases">
        <title>A Global Phylogenomic Analysis of the Shiitake Genus Lentinula.</title>
        <authorList>
            <consortium name="DOE Joint Genome Institute"/>
            <person name="Sierra-Patev S."/>
            <person name="Min B."/>
            <person name="Naranjo-Ortiz M."/>
            <person name="Looney B."/>
            <person name="Konkel Z."/>
            <person name="Slot J.C."/>
            <person name="Sakamoto Y."/>
            <person name="Steenwyk J.L."/>
            <person name="Rokas A."/>
            <person name="Carro J."/>
            <person name="Camarero S."/>
            <person name="Ferreira P."/>
            <person name="Molpeceres G."/>
            <person name="Ruiz-Duenas F.J."/>
            <person name="Serrano A."/>
            <person name="Henrissat B."/>
            <person name="Drula E."/>
            <person name="Hughes K.W."/>
            <person name="Mata J.L."/>
            <person name="Ishikawa N.K."/>
            <person name="Vargas-Isla R."/>
            <person name="Ushijima S."/>
            <person name="Smith C.A."/>
            <person name="Ahrendt S."/>
            <person name="Andreopoulos W."/>
            <person name="He G."/>
            <person name="Labutti K."/>
            <person name="Lipzen A."/>
            <person name="Ng V."/>
            <person name="Riley R."/>
            <person name="Sandor L."/>
            <person name="Barry K."/>
            <person name="Martinez A.T."/>
            <person name="Xiao Y."/>
            <person name="Gibbons J.G."/>
            <person name="Terashima K."/>
            <person name="Grigoriev I.V."/>
            <person name="Hibbett D.S."/>
        </authorList>
    </citation>
    <scope>NUCLEOTIDE SEQUENCE</scope>
    <source>
        <strain evidence="3">RHP3577 ss4</strain>
    </source>
</reference>
<keyword evidence="1" id="KW-0175">Coiled coil</keyword>
<proteinExistence type="predicted"/>
<evidence type="ECO:0000313" key="4">
    <source>
        <dbReference type="Proteomes" id="UP001150217"/>
    </source>
</evidence>
<name>A0ABQ8VS97_9AGAR</name>
<feature type="compositionally biased region" description="Polar residues" evidence="2">
    <location>
        <begin position="70"/>
        <end position="86"/>
    </location>
</feature>
<feature type="compositionally biased region" description="Polar residues" evidence="2">
    <location>
        <begin position="1"/>
        <end position="10"/>
    </location>
</feature>
<dbReference type="Proteomes" id="UP001150217">
    <property type="component" value="Unassembled WGS sequence"/>
</dbReference>
<evidence type="ECO:0000256" key="1">
    <source>
        <dbReference type="SAM" id="Coils"/>
    </source>
</evidence>
<accession>A0ABQ8VS97</accession>
<evidence type="ECO:0000313" key="3">
    <source>
        <dbReference type="EMBL" id="KAJ4499224.1"/>
    </source>
</evidence>
<protein>
    <submittedName>
        <fullName evidence="3">Uncharacterized protein</fullName>
    </submittedName>
</protein>
<evidence type="ECO:0000256" key="2">
    <source>
        <dbReference type="SAM" id="MobiDB-lite"/>
    </source>
</evidence>